<dbReference type="GO" id="GO:0045040">
    <property type="term" value="P:protein insertion into mitochondrial outer membrane"/>
    <property type="evidence" value="ECO:0007669"/>
    <property type="project" value="UniProtKB-UniRule"/>
</dbReference>
<dbReference type="Proteomes" id="UP000242180">
    <property type="component" value="Unassembled WGS sequence"/>
</dbReference>
<evidence type="ECO:0000256" key="4">
    <source>
        <dbReference type="ARBA" id="ARBA00023128"/>
    </source>
</evidence>
<dbReference type="GO" id="GO:0051654">
    <property type="term" value="P:establishment of mitochondrion localization"/>
    <property type="evidence" value="ECO:0007669"/>
    <property type="project" value="TreeGrafter"/>
</dbReference>
<evidence type="ECO:0000256" key="2">
    <source>
        <dbReference type="ARBA" id="ARBA00022692"/>
    </source>
</evidence>
<comment type="caution">
    <text evidence="7">The sequence shown here is derived from an EMBL/GenBank/DDBJ whole genome shotgun (WGS) entry which is preliminary data.</text>
</comment>
<keyword evidence="4 6" id="KW-0496">Mitochondrion</keyword>
<keyword evidence="5 6" id="KW-0472">Membrane</keyword>
<evidence type="ECO:0000313" key="8">
    <source>
        <dbReference type="Proteomes" id="UP000242180"/>
    </source>
</evidence>
<dbReference type="FunCoup" id="A0A1X2H4M8">
    <property type="interactions" value="62"/>
</dbReference>
<keyword evidence="3 6" id="KW-1000">Mitochondrion outer membrane</keyword>
<dbReference type="InParanoid" id="A0A1X2H4M8"/>
<comment type="subcellular location">
    <subcellularLocation>
        <location evidence="6">Mitochondrion outer membrane</location>
        <topology evidence="6">Multi-pass membrane protein</topology>
    </subcellularLocation>
    <text evidence="6">The ERMES/MDM complex localizes to a few discrete foci (around 10 per single cell), that represent mitochondria-endoplasmic reticulum junctions. These foci are often found next to mtDNA nucleoids.</text>
</comment>
<comment type="domain">
    <text evidence="6">Lacks alpha-helical transmembrane segments, suggesting that it resides in the membrane via beta-sheet conformations similar to those predicted for other outer membrane proteins and porin.</text>
</comment>
<organism evidence="7 8">
    <name type="scientific">Syncephalastrum racemosum</name>
    <name type="common">Filamentous fungus</name>
    <dbReference type="NCBI Taxonomy" id="13706"/>
    <lineage>
        <taxon>Eukaryota</taxon>
        <taxon>Fungi</taxon>
        <taxon>Fungi incertae sedis</taxon>
        <taxon>Mucoromycota</taxon>
        <taxon>Mucoromycotina</taxon>
        <taxon>Mucoromycetes</taxon>
        <taxon>Mucorales</taxon>
        <taxon>Syncephalastraceae</taxon>
        <taxon>Syncephalastrum</taxon>
    </lineage>
</organism>
<protein>
    <recommendedName>
        <fullName evidence="6">Mitochondrial distribution and morphology protein 10</fullName>
    </recommendedName>
    <alternativeName>
        <fullName evidence="6">Mitochondrial inheritance component MDM10</fullName>
    </alternativeName>
</protein>
<name>A0A1X2H4M8_SYNRA</name>
<dbReference type="GO" id="GO:0070096">
    <property type="term" value="P:mitochondrial outer membrane translocase complex assembly"/>
    <property type="evidence" value="ECO:0007669"/>
    <property type="project" value="UniProtKB-UniRule"/>
</dbReference>
<evidence type="ECO:0000256" key="1">
    <source>
        <dbReference type="ARBA" id="ARBA00022452"/>
    </source>
</evidence>
<dbReference type="InterPro" id="IPR027539">
    <property type="entry name" value="Mdm10"/>
</dbReference>
<dbReference type="PANTHER" id="PTHR28035:SF1">
    <property type="entry name" value="MITOCHONDRIAL DISTRIBUTION AND MORPHOLOGY PROTEIN 10"/>
    <property type="match status" value="1"/>
</dbReference>
<reference evidence="7 8" key="1">
    <citation type="submission" date="2016-07" db="EMBL/GenBank/DDBJ databases">
        <title>Pervasive Adenine N6-methylation of Active Genes in Fungi.</title>
        <authorList>
            <consortium name="DOE Joint Genome Institute"/>
            <person name="Mondo S.J."/>
            <person name="Dannebaum R.O."/>
            <person name="Kuo R.C."/>
            <person name="Labutti K."/>
            <person name="Haridas S."/>
            <person name="Kuo A."/>
            <person name="Salamov A."/>
            <person name="Ahrendt S.R."/>
            <person name="Lipzen A."/>
            <person name="Sullivan W."/>
            <person name="Andreopoulos W.B."/>
            <person name="Clum A."/>
            <person name="Lindquist E."/>
            <person name="Daum C."/>
            <person name="Ramamoorthy G.K."/>
            <person name="Gryganskyi A."/>
            <person name="Culley D."/>
            <person name="Magnuson J.K."/>
            <person name="James T.Y."/>
            <person name="O'Malley M.A."/>
            <person name="Stajich J.E."/>
            <person name="Spatafora J.W."/>
            <person name="Visel A."/>
            <person name="Grigoriev I.V."/>
        </authorList>
    </citation>
    <scope>NUCLEOTIDE SEQUENCE [LARGE SCALE GENOMIC DNA]</scope>
    <source>
        <strain evidence="7 8">NRRL 2496</strain>
    </source>
</reference>
<dbReference type="PANTHER" id="PTHR28035">
    <property type="entry name" value="MITOCHONDRIAL DISTRIBUTION AND MORPHOLOGY PROTEIN 10"/>
    <property type="match status" value="1"/>
</dbReference>
<accession>A0A1X2H4M8</accession>
<dbReference type="EMBL" id="MCGN01000009">
    <property type="protein sequence ID" value="ORY93359.1"/>
    <property type="molecule type" value="Genomic_DNA"/>
</dbReference>
<comment type="similarity">
    <text evidence="6">Belongs to the MDM10 family.</text>
</comment>
<sequence>MYDFMEYCLRCFYRSTGWNEENQYSNLCSWSRALLDFYTPHGLSLDLAKLPTPQFKPAYTMNALPSLNGSIGYLYTHQPLNIGTSATVDFKDLIDRFRVVHAAPTPDTDPVNNYLLYGRLFFPGARLEAMYVRRLTPHLQYLVTAVNHPRSPALPQVAMQLQYDVRKWCSECSYTTDDGLFGMRALYNFANDSLNGQWALGTELYYGTLDKSGGLSMGLRYRTSPICSPPICFTYTLNPLVGHMSTAYVAQVTEELVMCSRFDFSIYSYESDLALGFEYQAKNKGDNPEKTEKLEGLIKARIGFAEGLAVMWEGRYKKTLFSLGLTADLSSRTSPIRTIGIEMQYFS</sequence>
<dbReference type="Pfam" id="PF12519">
    <property type="entry name" value="MDM10"/>
    <property type="match status" value="2"/>
</dbReference>
<evidence type="ECO:0000256" key="3">
    <source>
        <dbReference type="ARBA" id="ARBA00022787"/>
    </source>
</evidence>
<gene>
    <name evidence="6" type="primary">MDM10</name>
    <name evidence="7" type="ORF">BCR43DRAFT_496782</name>
</gene>
<dbReference type="GO" id="GO:1990456">
    <property type="term" value="P:mitochondrion-endoplasmic reticulum membrane tethering"/>
    <property type="evidence" value="ECO:0007669"/>
    <property type="project" value="UniProtKB-UniRule"/>
</dbReference>
<dbReference type="OrthoDB" id="2103793at2759"/>
<dbReference type="HAMAP" id="MF_03102">
    <property type="entry name" value="Mdm10"/>
    <property type="match status" value="1"/>
</dbReference>
<keyword evidence="1 6" id="KW-1134">Transmembrane beta strand</keyword>
<dbReference type="AlphaFoldDB" id="A0A1X2H4M8"/>
<comment type="subunit">
    <text evidence="6">Component of the ER-mitochondria encounter structure (ERMES) or MDM complex, composed of MMM1, MDM10, MDM12 and MDM34. Associates with the mitochondrial outer membrane sorting assembly machinery SAM(core) complex.</text>
</comment>
<evidence type="ECO:0000256" key="5">
    <source>
        <dbReference type="ARBA" id="ARBA00023136"/>
    </source>
</evidence>
<dbReference type="OMA" id="VPGYRQI"/>
<dbReference type="GO" id="GO:0015914">
    <property type="term" value="P:phospholipid transport"/>
    <property type="evidence" value="ECO:0007669"/>
    <property type="project" value="TreeGrafter"/>
</dbReference>
<dbReference type="STRING" id="13706.A0A1X2H4M8"/>
<evidence type="ECO:0000256" key="6">
    <source>
        <dbReference type="HAMAP-Rule" id="MF_03102"/>
    </source>
</evidence>
<keyword evidence="2 6" id="KW-0812">Transmembrane</keyword>
<evidence type="ECO:0000313" key="7">
    <source>
        <dbReference type="EMBL" id="ORY93359.1"/>
    </source>
</evidence>
<comment type="function">
    <text evidence="6">Component of the ERMES/MDM complex, which serves as a molecular tether to connect the endoplasmic reticulum and mitochondria. Components of this complex are involved in the control of mitochondrial shape and protein biogenesis and may function in phospholipid exchange. MDM10 is involved in the late assembly steps of the general translocase of the mitochondrial outer membrane (TOM complex). Functions in the TOM40-specific route of the assembly of outer membrane beta-barrel proteins, including the association of TOM40 with the receptor TOM22 and small TOM proteins. Can associate with the SAM(core) complex as well as the MDM12-MMM1 complex, both involved in late steps of the major beta-barrel assembly pathway, that is responsible for biogenesis of all outer membrane beta-barrel proteins. May act as a switch that shuttles between both complexes and channels precursor proteins into the TOM40-specific pathway. Plays a role in mitochondrial morphology and in the inheritance of mitochondria.</text>
</comment>
<keyword evidence="8" id="KW-1185">Reference proteome</keyword>
<dbReference type="GO" id="GO:0001401">
    <property type="term" value="C:SAM complex"/>
    <property type="evidence" value="ECO:0007669"/>
    <property type="project" value="TreeGrafter"/>
</dbReference>
<dbReference type="GO" id="GO:0032865">
    <property type="term" value="C:ERMES complex"/>
    <property type="evidence" value="ECO:0007669"/>
    <property type="project" value="UniProtKB-UniRule"/>
</dbReference>
<proteinExistence type="inferred from homology"/>